<evidence type="ECO:0000256" key="1">
    <source>
        <dbReference type="ARBA" id="ARBA00006007"/>
    </source>
</evidence>
<protein>
    <submittedName>
        <fullName evidence="2">BtpA/SgcQ family protein</fullName>
    </submittedName>
</protein>
<dbReference type="RefSeq" id="WP_271928969.1">
    <property type="nucleotide sequence ID" value="NZ_JAQNDO010000001.1"/>
</dbReference>
<dbReference type="EMBL" id="JAQNDO010000001">
    <property type="protein sequence ID" value="MDC0749288.1"/>
    <property type="molecule type" value="Genomic_DNA"/>
</dbReference>
<sequence>MTSVFLPSLLGVIHLPPLPGSPRSNGDLGSAEERAFREAELLVATGYDGIVIENFGDAPFFPGPVPPITIACMTACARAAREGSKGLFLGVNILRNDADAALAVAVAAHANMIRVNVHTGARVTDQGLVQGAAHQTLRTRRALAADGVRIFCDVDVKHSAPLAPRPIEEEAHDLAERGLADALLVTGSGTGRAASEADLDTVVRAVSVPVYVASGVTTENLAAVRKAHGIIVGSALRAGGRAGAPIDRDLAARFAEAFRASRR</sequence>
<dbReference type="InterPro" id="IPR005137">
    <property type="entry name" value="BtpA"/>
</dbReference>
<dbReference type="PANTHER" id="PTHR21381:SF3">
    <property type="entry name" value="SGC REGION PROTEIN SGCQ-RELATED"/>
    <property type="match status" value="1"/>
</dbReference>
<name>A0ABT5F5C3_9BACT</name>
<dbReference type="InterPro" id="IPR011060">
    <property type="entry name" value="RibuloseP-bd_barrel"/>
</dbReference>
<gene>
    <name evidence="2" type="ORF">POL67_48615</name>
</gene>
<dbReference type="PANTHER" id="PTHR21381">
    <property type="entry name" value="ZGC:162297"/>
    <property type="match status" value="1"/>
</dbReference>
<dbReference type="SUPFAM" id="SSF51366">
    <property type="entry name" value="Ribulose-phoshate binding barrel"/>
    <property type="match status" value="1"/>
</dbReference>
<dbReference type="NCBIfam" id="TIGR00259">
    <property type="entry name" value="thylakoid_BtpA"/>
    <property type="match status" value="1"/>
</dbReference>
<comment type="similarity">
    <text evidence="1">Belongs to the BtpA family.</text>
</comment>
<reference evidence="2 3" key="1">
    <citation type="submission" date="2022-11" db="EMBL/GenBank/DDBJ databases">
        <title>Minimal conservation of predation-associated metabolite biosynthetic gene clusters underscores biosynthetic potential of Myxococcota including descriptions for ten novel species: Archangium lansinium sp. nov., Myxococcus landrumus sp. nov., Nannocystis bai.</title>
        <authorList>
            <person name="Ahearne A."/>
            <person name="Stevens C."/>
            <person name="Dowd S."/>
        </authorList>
    </citation>
    <scope>NUCLEOTIDE SEQUENCE [LARGE SCALE GENOMIC DNA]</scope>
    <source>
        <strain evidence="2 3">RJM3</strain>
    </source>
</reference>
<keyword evidence="3" id="KW-1185">Reference proteome</keyword>
<accession>A0ABT5F5C3</accession>
<evidence type="ECO:0000313" key="2">
    <source>
        <dbReference type="EMBL" id="MDC0749288.1"/>
    </source>
</evidence>
<comment type="caution">
    <text evidence="2">The sequence shown here is derived from an EMBL/GenBank/DDBJ whole genome shotgun (WGS) entry which is preliminary data.</text>
</comment>
<organism evidence="2 3">
    <name type="scientific">Polyangium mundeleinium</name>
    <dbReference type="NCBI Taxonomy" id="2995306"/>
    <lineage>
        <taxon>Bacteria</taxon>
        <taxon>Pseudomonadati</taxon>
        <taxon>Myxococcota</taxon>
        <taxon>Polyangia</taxon>
        <taxon>Polyangiales</taxon>
        <taxon>Polyangiaceae</taxon>
        <taxon>Polyangium</taxon>
    </lineage>
</organism>
<dbReference type="PIRSF" id="PIRSF005956">
    <property type="entry name" value="BtpA"/>
    <property type="match status" value="1"/>
</dbReference>
<dbReference type="Proteomes" id="UP001221411">
    <property type="component" value="Unassembled WGS sequence"/>
</dbReference>
<dbReference type="Pfam" id="PF03437">
    <property type="entry name" value="BtpA"/>
    <property type="match status" value="1"/>
</dbReference>
<evidence type="ECO:0000313" key="3">
    <source>
        <dbReference type="Proteomes" id="UP001221411"/>
    </source>
</evidence>
<proteinExistence type="inferred from homology"/>